<dbReference type="STRING" id="436010.A0A166WT28"/>
<evidence type="ECO:0000313" key="4">
    <source>
        <dbReference type="Proteomes" id="UP000076532"/>
    </source>
</evidence>
<dbReference type="OrthoDB" id="3133596at2759"/>
<accession>A0A166WT28</accession>
<feature type="region of interest" description="Disordered" evidence="1">
    <location>
        <begin position="318"/>
        <end position="387"/>
    </location>
</feature>
<feature type="region of interest" description="Disordered" evidence="1">
    <location>
        <begin position="1"/>
        <end position="31"/>
    </location>
</feature>
<feature type="compositionally biased region" description="Low complexity" evidence="1">
    <location>
        <begin position="361"/>
        <end position="372"/>
    </location>
</feature>
<evidence type="ECO:0000256" key="1">
    <source>
        <dbReference type="SAM" id="MobiDB-lite"/>
    </source>
</evidence>
<dbReference type="InterPro" id="IPR003615">
    <property type="entry name" value="HNH_nuc"/>
</dbReference>
<reference evidence="3 4" key="1">
    <citation type="journal article" date="2016" name="Mol. Biol. Evol.">
        <title>Comparative Genomics of Early-Diverging Mushroom-Forming Fungi Provides Insights into the Origins of Lignocellulose Decay Capabilities.</title>
        <authorList>
            <person name="Nagy L.G."/>
            <person name="Riley R."/>
            <person name="Tritt A."/>
            <person name="Adam C."/>
            <person name="Daum C."/>
            <person name="Floudas D."/>
            <person name="Sun H."/>
            <person name="Yadav J.S."/>
            <person name="Pangilinan J."/>
            <person name="Larsson K.H."/>
            <person name="Matsuura K."/>
            <person name="Barry K."/>
            <person name="Labutti K."/>
            <person name="Kuo R."/>
            <person name="Ohm R.A."/>
            <person name="Bhattacharya S.S."/>
            <person name="Shirouzu T."/>
            <person name="Yoshinaga Y."/>
            <person name="Martin F.M."/>
            <person name="Grigoriev I.V."/>
            <person name="Hibbett D.S."/>
        </authorList>
    </citation>
    <scope>NUCLEOTIDE SEQUENCE [LARGE SCALE GENOMIC DNA]</scope>
    <source>
        <strain evidence="3 4">CBS 109695</strain>
    </source>
</reference>
<dbReference type="AlphaFoldDB" id="A0A166WT28"/>
<evidence type="ECO:0000313" key="3">
    <source>
        <dbReference type="EMBL" id="KZP34080.1"/>
    </source>
</evidence>
<gene>
    <name evidence="3" type="ORF">FIBSPDRAFT_943141</name>
</gene>
<name>A0A166WT28_9AGAM</name>
<feature type="region of interest" description="Disordered" evidence="1">
    <location>
        <begin position="254"/>
        <end position="290"/>
    </location>
</feature>
<evidence type="ECO:0000259" key="2">
    <source>
        <dbReference type="Pfam" id="PF13391"/>
    </source>
</evidence>
<feature type="domain" description="HNH nuclease" evidence="2">
    <location>
        <begin position="54"/>
        <end position="121"/>
    </location>
</feature>
<feature type="compositionally biased region" description="Basic and acidic residues" evidence="1">
    <location>
        <begin position="272"/>
        <end position="290"/>
    </location>
</feature>
<dbReference type="Proteomes" id="UP000076532">
    <property type="component" value="Unassembled WGS sequence"/>
</dbReference>
<protein>
    <recommendedName>
        <fullName evidence="2">HNH nuclease domain-containing protein</fullName>
    </recommendedName>
</protein>
<proteinExistence type="predicted"/>
<organism evidence="3 4">
    <name type="scientific">Athelia psychrophila</name>
    <dbReference type="NCBI Taxonomy" id="1759441"/>
    <lineage>
        <taxon>Eukaryota</taxon>
        <taxon>Fungi</taxon>
        <taxon>Dikarya</taxon>
        <taxon>Basidiomycota</taxon>
        <taxon>Agaricomycotina</taxon>
        <taxon>Agaricomycetes</taxon>
        <taxon>Agaricomycetidae</taxon>
        <taxon>Atheliales</taxon>
        <taxon>Atheliaceae</taxon>
        <taxon>Athelia</taxon>
    </lineage>
</organism>
<dbReference type="EMBL" id="KV417481">
    <property type="protein sequence ID" value="KZP34080.1"/>
    <property type="molecule type" value="Genomic_DNA"/>
</dbReference>
<dbReference type="Pfam" id="PF13391">
    <property type="entry name" value="HNH_2"/>
    <property type="match status" value="1"/>
</dbReference>
<keyword evidence="4" id="KW-1185">Reference proteome</keyword>
<sequence length="410" mass="46086">MDTDRDNEACTPSLDQGQDPVSIPHHTSPRPERLPLFLSSTQSQKLLALDDGICLITGDKAPKIAIEYAHIVQRRLPVSKIKYYERLWGLPAKKLDLDSRFNRVHLRSDLHYAYDANLWALVLTEDILKHIMNACVGLLTTGKRHCMDNIIPEEIGNRYSYVFVPLQISKMAPRIMRTERDNTWSMHHAPFGLFPLLQHNSHPYYAILNAHLKFQAIEDESMLPEHKALRNLVKLIYSLWCALAPQTVAPETIFEGSKDNGQGVSGDNEDPDYGHGRDGGERDSTKRRGRDEVRAYTEHHGMDGGGRQDFLMDVNTNSTRSRGVTHGRDLPPITPCLVQEPLTSSTSLSRLPDLGEPIKPSDSASVVASEASTGLRSDDEEEAQDRHHLHPSYHWNVDAWRKGVVLGSGT</sequence>